<accession>A0A644WWP7</accession>
<dbReference type="AlphaFoldDB" id="A0A644WWP7"/>
<keyword evidence="2 7" id="KW-0808">Transferase</keyword>
<dbReference type="InterPro" id="IPR029056">
    <property type="entry name" value="Ribokinase-like"/>
</dbReference>
<dbReference type="GO" id="GO:0005829">
    <property type="term" value="C:cytosol"/>
    <property type="evidence" value="ECO:0007669"/>
    <property type="project" value="TreeGrafter"/>
</dbReference>
<keyword evidence="4 7" id="KW-0418">Kinase</keyword>
<dbReference type="NCBIfam" id="NF005491">
    <property type="entry name" value="PRK07105.1"/>
    <property type="match status" value="1"/>
</dbReference>
<dbReference type="InterPro" id="IPR013749">
    <property type="entry name" value="PM/HMP-P_kinase-1"/>
</dbReference>
<evidence type="ECO:0000256" key="5">
    <source>
        <dbReference type="ARBA" id="ARBA00022840"/>
    </source>
</evidence>
<evidence type="ECO:0000256" key="4">
    <source>
        <dbReference type="ARBA" id="ARBA00022777"/>
    </source>
</evidence>
<keyword evidence="3" id="KW-0547">Nucleotide-binding</keyword>
<comment type="caution">
    <text evidence="7">The sequence shown here is derived from an EMBL/GenBank/DDBJ whole genome shotgun (WGS) entry which is preliminary data.</text>
</comment>
<dbReference type="GO" id="GO:0008478">
    <property type="term" value="F:pyridoxal kinase activity"/>
    <property type="evidence" value="ECO:0007669"/>
    <property type="project" value="UniProtKB-EC"/>
</dbReference>
<organism evidence="7">
    <name type="scientific">bioreactor metagenome</name>
    <dbReference type="NCBI Taxonomy" id="1076179"/>
    <lineage>
        <taxon>unclassified sequences</taxon>
        <taxon>metagenomes</taxon>
        <taxon>ecological metagenomes</taxon>
    </lineage>
</organism>
<reference evidence="7" key="1">
    <citation type="submission" date="2019-08" db="EMBL/GenBank/DDBJ databases">
        <authorList>
            <person name="Kucharzyk K."/>
            <person name="Murdoch R.W."/>
            <person name="Higgins S."/>
            <person name="Loffler F."/>
        </authorList>
    </citation>
    <scope>NUCLEOTIDE SEQUENCE</scope>
</reference>
<protein>
    <recommendedName>
        <fullName evidence="1">pyridoxal kinase</fullName>
        <ecNumber evidence="1">2.7.1.35</ecNumber>
    </recommendedName>
</protein>
<dbReference type="PANTHER" id="PTHR10534">
    <property type="entry name" value="PYRIDOXAL KINASE"/>
    <property type="match status" value="1"/>
</dbReference>
<dbReference type="Gene3D" id="3.40.1190.20">
    <property type="match status" value="1"/>
</dbReference>
<feature type="domain" description="Pyridoxamine kinase/Phosphomethylpyrimidine kinase" evidence="6">
    <location>
        <begin position="76"/>
        <end position="260"/>
    </location>
</feature>
<evidence type="ECO:0000256" key="1">
    <source>
        <dbReference type="ARBA" id="ARBA00012104"/>
    </source>
</evidence>
<gene>
    <name evidence="7" type="primary">pdxY_1</name>
    <name evidence="7" type="ORF">SDC9_54219</name>
</gene>
<dbReference type="EMBL" id="VSSQ01001389">
    <property type="protein sequence ID" value="MPM07908.1"/>
    <property type="molecule type" value="Genomic_DNA"/>
</dbReference>
<keyword evidence="5" id="KW-0067">ATP-binding</keyword>
<evidence type="ECO:0000256" key="3">
    <source>
        <dbReference type="ARBA" id="ARBA00022741"/>
    </source>
</evidence>
<dbReference type="PANTHER" id="PTHR10534:SF2">
    <property type="entry name" value="PYRIDOXAL KINASE"/>
    <property type="match status" value="1"/>
</dbReference>
<dbReference type="SUPFAM" id="SSF53613">
    <property type="entry name" value="Ribokinase-like"/>
    <property type="match status" value="1"/>
</dbReference>
<sequence>MNHTPRVAAAHDMSGLGRCSLTVILPVLSVMGAQCCPLQTAYLSAHTAFPASKEAAFLDMTGEMARTLRHWNELKVEFDAIYSGFLGSKAQIELLNGFISGFRRKDTLVLVDPVLGDHGKLYRTFDDEMCRNMNSLASSADLITPNLTEAALLLGERFENAPGNGTGIEDWLTRLSQKGRRSVIITGVRLSPGQVGACCFDRETGKCDFSMAEEVPGEFSGTGDLFAAVSLGALLRGSALAGAMDLAVRFVARCTKETFRENTPLLCGVEFERLLPFLL</sequence>
<dbReference type="GO" id="GO:0009443">
    <property type="term" value="P:pyridoxal 5'-phosphate salvage"/>
    <property type="evidence" value="ECO:0007669"/>
    <property type="project" value="InterPro"/>
</dbReference>
<dbReference type="EC" id="2.7.1.35" evidence="1"/>
<evidence type="ECO:0000259" key="6">
    <source>
        <dbReference type="Pfam" id="PF08543"/>
    </source>
</evidence>
<evidence type="ECO:0000313" key="7">
    <source>
        <dbReference type="EMBL" id="MPM07908.1"/>
    </source>
</evidence>
<dbReference type="Pfam" id="PF08543">
    <property type="entry name" value="Phos_pyr_kin"/>
    <property type="match status" value="1"/>
</dbReference>
<dbReference type="InterPro" id="IPR004625">
    <property type="entry name" value="PyrdxlKinase"/>
</dbReference>
<dbReference type="GO" id="GO:0005524">
    <property type="term" value="F:ATP binding"/>
    <property type="evidence" value="ECO:0007669"/>
    <property type="project" value="UniProtKB-KW"/>
</dbReference>
<proteinExistence type="predicted"/>
<dbReference type="CDD" id="cd01173">
    <property type="entry name" value="pyridoxal_pyridoxamine_kinase"/>
    <property type="match status" value="1"/>
</dbReference>
<evidence type="ECO:0000256" key="2">
    <source>
        <dbReference type="ARBA" id="ARBA00022679"/>
    </source>
</evidence>
<name>A0A644WWP7_9ZZZZ</name>